<proteinExistence type="inferred from homology"/>
<keyword evidence="3" id="KW-0336">GPI-anchor</keyword>
<evidence type="ECO:0000256" key="6">
    <source>
        <dbReference type="ARBA" id="ARBA00023157"/>
    </source>
</evidence>
<sequence>MVSITQSLCFSFIILSSFATLFSVTDARRFYVGDNGVWAVHPHESYNTWAERNRFQVNDTLYFKFTKGSDSVQRVMDVDYHACNVGNPLQNFVNGEAEIALNRSGPFFFISGNQDHCLKGLKLIVVVLAIRYPPAAPISPAKPPKSHSPVSPIPPAKAPSTAQTPKSHSPVSPIAPAKAPKSTSPVSPANSPSKSQPPKSSVSPSHAPKSPSPSTSSPASSPTSSPSPDESPDSQAPEQSSPLSPSPSESTPSSGNVTSPPPGPRNAAGGVAVTSVMSSVLSVVFTFLMFG</sequence>
<keyword evidence="2" id="KW-1003">Cell membrane</keyword>
<feature type="compositionally biased region" description="Polar residues" evidence="10">
    <location>
        <begin position="160"/>
        <end position="170"/>
    </location>
</feature>
<dbReference type="Pfam" id="PF02298">
    <property type="entry name" value="Cu_bind_like"/>
    <property type="match status" value="1"/>
</dbReference>
<dbReference type="InterPro" id="IPR008972">
    <property type="entry name" value="Cupredoxin"/>
</dbReference>
<dbReference type="GO" id="GO:0098552">
    <property type="term" value="C:side of membrane"/>
    <property type="evidence" value="ECO:0007669"/>
    <property type="project" value="UniProtKB-KW"/>
</dbReference>
<dbReference type="SUPFAM" id="SSF49503">
    <property type="entry name" value="Cupredoxins"/>
    <property type="match status" value="1"/>
</dbReference>
<evidence type="ECO:0000256" key="1">
    <source>
        <dbReference type="ARBA" id="ARBA00004609"/>
    </source>
</evidence>
<feature type="chain" id="PRO_5004721707" description="Phytocyanin domain-containing protein" evidence="12">
    <location>
        <begin position="28"/>
        <end position="291"/>
    </location>
</feature>
<feature type="signal peptide" evidence="12">
    <location>
        <begin position="1"/>
        <end position="27"/>
    </location>
</feature>
<keyword evidence="11" id="KW-1133">Transmembrane helix</keyword>
<feature type="region of interest" description="Disordered" evidence="10">
    <location>
        <begin position="137"/>
        <end position="270"/>
    </location>
</feature>
<dbReference type="InterPro" id="IPR039391">
    <property type="entry name" value="Phytocyanin-like"/>
</dbReference>
<dbReference type="AlphaFoldDB" id="V4LHB5"/>
<evidence type="ECO:0000256" key="2">
    <source>
        <dbReference type="ARBA" id="ARBA00022475"/>
    </source>
</evidence>
<dbReference type="InterPro" id="IPR003245">
    <property type="entry name" value="Phytocyanin_dom"/>
</dbReference>
<feature type="transmembrane region" description="Helical" evidence="11">
    <location>
        <begin position="267"/>
        <end position="290"/>
    </location>
</feature>
<dbReference type="InterPro" id="IPR041846">
    <property type="entry name" value="ENL_dom"/>
</dbReference>
<evidence type="ECO:0000256" key="8">
    <source>
        <dbReference type="ARBA" id="ARBA00023288"/>
    </source>
</evidence>
<dbReference type="OrthoDB" id="2015640at2759"/>
<dbReference type="STRING" id="72664.V4LHB5"/>
<keyword evidence="5 11" id="KW-0472">Membrane</keyword>
<comment type="similarity">
    <text evidence="9">Belongs to the early nodulin-like (ENODL) family.</text>
</comment>
<dbReference type="PROSITE" id="PS51485">
    <property type="entry name" value="PHYTOCYANIN"/>
    <property type="match status" value="1"/>
</dbReference>
<dbReference type="GO" id="GO:0009055">
    <property type="term" value="F:electron transfer activity"/>
    <property type="evidence" value="ECO:0007669"/>
    <property type="project" value="InterPro"/>
</dbReference>
<dbReference type="Gramene" id="ESQ43104">
    <property type="protein sequence ID" value="ESQ43104"/>
    <property type="gene ID" value="EUTSA_v10014267mg"/>
</dbReference>
<accession>V4LHB5</accession>
<dbReference type="FunFam" id="2.60.40.420:FF:000010">
    <property type="entry name" value="Early nodulin-like protein 1"/>
    <property type="match status" value="1"/>
</dbReference>
<keyword evidence="6" id="KW-1015">Disulfide bond</keyword>
<evidence type="ECO:0000256" key="11">
    <source>
        <dbReference type="SAM" id="Phobius"/>
    </source>
</evidence>
<reference evidence="14 15" key="1">
    <citation type="journal article" date="2013" name="Front. Plant Sci.">
        <title>The Reference Genome of the Halophytic Plant Eutrema salsugineum.</title>
        <authorList>
            <person name="Yang R."/>
            <person name="Jarvis D.E."/>
            <person name="Chen H."/>
            <person name="Beilstein M.A."/>
            <person name="Grimwood J."/>
            <person name="Jenkins J."/>
            <person name="Shu S."/>
            <person name="Prochnik S."/>
            <person name="Xin M."/>
            <person name="Ma C."/>
            <person name="Schmutz J."/>
            <person name="Wing R.A."/>
            <person name="Mitchell-Olds T."/>
            <person name="Schumaker K.S."/>
            <person name="Wang X."/>
        </authorList>
    </citation>
    <scope>NUCLEOTIDE SEQUENCE [LARGE SCALE GENOMIC DNA]</scope>
</reference>
<keyword evidence="7" id="KW-0325">Glycoprotein</keyword>
<dbReference type="eggNOG" id="ENOG502RZ81">
    <property type="taxonomic scope" value="Eukaryota"/>
</dbReference>
<dbReference type="Proteomes" id="UP000030689">
    <property type="component" value="Unassembled WGS sequence"/>
</dbReference>
<evidence type="ECO:0000256" key="3">
    <source>
        <dbReference type="ARBA" id="ARBA00022622"/>
    </source>
</evidence>
<dbReference type="OMA" id="NCENGQR"/>
<dbReference type="GO" id="GO:0005886">
    <property type="term" value="C:plasma membrane"/>
    <property type="evidence" value="ECO:0007669"/>
    <property type="project" value="UniProtKB-SubCell"/>
</dbReference>
<dbReference type="PANTHER" id="PTHR33021">
    <property type="entry name" value="BLUE COPPER PROTEIN"/>
    <property type="match status" value="1"/>
</dbReference>
<comment type="subcellular location">
    <subcellularLocation>
        <location evidence="1">Cell membrane</location>
        <topology evidence="1">Lipid-anchor</topology>
        <topology evidence="1">GPI-anchor</topology>
    </subcellularLocation>
</comment>
<keyword evidence="11" id="KW-0812">Transmembrane</keyword>
<evidence type="ECO:0000313" key="15">
    <source>
        <dbReference type="Proteomes" id="UP000030689"/>
    </source>
</evidence>
<dbReference type="PANTHER" id="PTHR33021:SF556">
    <property type="entry name" value="EARLY NODULIN-LIKE PROTEIN 1"/>
    <property type="match status" value="1"/>
</dbReference>
<gene>
    <name evidence="14" type="ORF">EUTSA_v10014267mg</name>
</gene>
<evidence type="ECO:0000256" key="9">
    <source>
        <dbReference type="ARBA" id="ARBA00035011"/>
    </source>
</evidence>
<protein>
    <recommendedName>
        <fullName evidence="13">Phytocyanin domain-containing protein</fullName>
    </recommendedName>
</protein>
<keyword evidence="15" id="KW-1185">Reference proteome</keyword>
<evidence type="ECO:0000259" key="13">
    <source>
        <dbReference type="PROSITE" id="PS51485"/>
    </source>
</evidence>
<dbReference type="CDD" id="cd11019">
    <property type="entry name" value="OsENODL1_like"/>
    <property type="match status" value="1"/>
</dbReference>
<feature type="compositionally biased region" description="Low complexity" evidence="10">
    <location>
        <begin position="187"/>
        <end position="254"/>
    </location>
</feature>
<dbReference type="Gene3D" id="2.60.40.420">
    <property type="entry name" value="Cupredoxins - blue copper proteins"/>
    <property type="match status" value="1"/>
</dbReference>
<dbReference type="KEGG" id="eus:EUTSA_v10014267mg"/>
<name>V4LHB5_EUTSA</name>
<dbReference type="EMBL" id="KI517464">
    <property type="protein sequence ID" value="ESQ43104.1"/>
    <property type="molecule type" value="Genomic_DNA"/>
</dbReference>
<evidence type="ECO:0000256" key="4">
    <source>
        <dbReference type="ARBA" id="ARBA00022729"/>
    </source>
</evidence>
<keyword evidence="8" id="KW-0449">Lipoprotein</keyword>
<evidence type="ECO:0000256" key="5">
    <source>
        <dbReference type="ARBA" id="ARBA00023136"/>
    </source>
</evidence>
<keyword evidence="4 12" id="KW-0732">Signal</keyword>
<evidence type="ECO:0000256" key="10">
    <source>
        <dbReference type="SAM" id="MobiDB-lite"/>
    </source>
</evidence>
<evidence type="ECO:0000256" key="7">
    <source>
        <dbReference type="ARBA" id="ARBA00023180"/>
    </source>
</evidence>
<feature type="domain" description="Phytocyanin" evidence="13">
    <location>
        <begin position="28"/>
        <end position="129"/>
    </location>
</feature>
<organism evidence="14 15">
    <name type="scientific">Eutrema salsugineum</name>
    <name type="common">Saltwater cress</name>
    <name type="synonym">Sisymbrium salsugineum</name>
    <dbReference type="NCBI Taxonomy" id="72664"/>
    <lineage>
        <taxon>Eukaryota</taxon>
        <taxon>Viridiplantae</taxon>
        <taxon>Streptophyta</taxon>
        <taxon>Embryophyta</taxon>
        <taxon>Tracheophyta</taxon>
        <taxon>Spermatophyta</taxon>
        <taxon>Magnoliopsida</taxon>
        <taxon>eudicotyledons</taxon>
        <taxon>Gunneridae</taxon>
        <taxon>Pentapetalae</taxon>
        <taxon>rosids</taxon>
        <taxon>malvids</taxon>
        <taxon>Brassicales</taxon>
        <taxon>Brassicaceae</taxon>
        <taxon>Eutremeae</taxon>
        <taxon>Eutrema</taxon>
    </lineage>
</organism>
<evidence type="ECO:0000313" key="14">
    <source>
        <dbReference type="EMBL" id="ESQ43104.1"/>
    </source>
</evidence>
<evidence type="ECO:0000256" key="12">
    <source>
        <dbReference type="SAM" id="SignalP"/>
    </source>
</evidence>